<dbReference type="Pfam" id="PF13193">
    <property type="entry name" value="AMP-binding_C"/>
    <property type="match status" value="1"/>
</dbReference>
<dbReference type="PANTHER" id="PTHR43767">
    <property type="entry name" value="LONG-CHAIN-FATTY-ACID--COA LIGASE"/>
    <property type="match status" value="1"/>
</dbReference>
<sequence length="506" mass="56684">MNILGTLQQLINHHMESSDELAALSGGSRTFTFKEYCERVNQLSHYLLEAGVQKGDHVAILCKNNHHFPVILLASLKIGATAVPLSWQLTSYELEGILNKSQPKAVFYDREFADVLLPLRRQLERCILIEAGVGMDTTGQFESLLKDRPSEVETEQVTEHDLALMLFTSGTTGNPKGCMVNHGSLAAYLTEVNVKGKRLKGTRFLASHPLYHMSSLNHVFQGAFEGVGLYFLSDPEPAEILQEIEAKGIHMMMAFPSVYTYMLEEMKKREYNLSSILSLISGGTKVPVRLIKEYHERGIQMVQGYGSTEAWTISVWRPDMGWDKVNSAGKPIPHVSVKIVHPETREELPAGEVGEVAVKSPYVFEGYYQNPQATQKVLKDGWFYMGDSGRLDEDGFLYITGRYKDVIVYGGDNIYPDQVEEVIEQVPGVVETAVIGVPDEMYGEVPRAYVVKNENSPLSERDIIEFCKGRLAEYKIPDIVFAESLPKNRLGKIVKKDLRELAAKGQ</sequence>
<comment type="similarity">
    <text evidence="1">Belongs to the ATP-dependent AMP-binding enzyme family.</text>
</comment>
<dbReference type="GO" id="GO:0016878">
    <property type="term" value="F:acid-thiol ligase activity"/>
    <property type="evidence" value="ECO:0007669"/>
    <property type="project" value="UniProtKB-ARBA"/>
</dbReference>
<dbReference type="InterPro" id="IPR045851">
    <property type="entry name" value="AMP-bd_C_sf"/>
</dbReference>
<evidence type="ECO:0000259" key="4">
    <source>
        <dbReference type="Pfam" id="PF00501"/>
    </source>
</evidence>
<dbReference type="AlphaFoldDB" id="A0AAJ4D0Y6"/>
<name>A0AAJ4D0Y6_9BACI</name>
<dbReference type="PROSITE" id="PS00455">
    <property type="entry name" value="AMP_BINDING"/>
    <property type="match status" value="1"/>
</dbReference>
<dbReference type="FunFam" id="3.30.300.30:FF:000008">
    <property type="entry name" value="2,3-dihydroxybenzoate-AMP ligase"/>
    <property type="match status" value="1"/>
</dbReference>
<dbReference type="GO" id="GO:0005524">
    <property type="term" value="F:ATP binding"/>
    <property type="evidence" value="ECO:0007669"/>
    <property type="project" value="UniProtKB-KW"/>
</dbReference>
<evidence type="ECO:0000256" key="3">
    <source>
        <dbReference type="ARBA" id="ARBA00022840"/>
    </source>
</evidence>
<evidence type="ECO:0000313" key="7">
    <source>
        <dbReference type="Proteomes" id="UP000288675"/>
    </source>
</evidence>
<protein>
    <submittedName>
        <fullName evidence="6">Long-chain fatty acid--CoA ligase</fullName>
    </submittedName>
</protein>
<feature type="domain" description="AMP-dependent synthetase/ligase" evidence="4">
    <location>
        <begin position="19"/>
        <end position="368"/>
    </location>
</feature>
<dbReference type="Pfam" id="PF00501">
    <property type="entry name" value="AMP-binding"/>
    <property type="match status" value="1"/>
</dbReference>
<dbReference type="Gene3D" id="3.30.300.30">
    <property type="match status" value="1"/>
</dbReference>
<organism evidence="6 7">
    <name type="scientific">Bacillus glycinifermentans</name>
    <dbReference type="NCBI Taxonomy" id="1664069"/>
    <lineage>
        <taxon>Bacteria</taxon>
        <taxon>Bacillati</taxon>
        <taxon>Bacillota</taxon>
        <taxon>Bacilli</taxon>
        <taxon>Bacillales</taxon>
        <taxon>Bacillaceae</taxon>
        <taxon>Bacillus</taxon>
    </lineage>
</organism>
<dbReference type="InterPro" id="IPR050237">
    <property type="entry name" value="ATP-dep_AMP-bd_enzyme"/>
</dbReference>
<evidence type="ECO:0000313" key="6">
    <source>
        <dbReference type="EMBL" id="QAT63780.1"/>
    </source>
</evidence>
<gene>
    <name evidence="6" type="ORF">EQZ20_01670</name>
</gene>
<reference evidence="6 7" key="1">
    <citation type="submission" date="2019-01" db="EMBL/GenBank/DDBJ databases">
        <title>Genome sequence of Bacillus glycinifermentans SRCM103574.</title>
        <authorList>
            <person name="Kong H.-J."/>
            <person name="Jeong S.-Y."/>
            <person name="Jeong D.-Y."/>
        </authorList>
    </citation>
    <scope>NUCLEOTIDE SEQUENCE [LARGE SCALE GENOMIC DNA]</scope>
    <source>
        <strain evidence="6 7">SRCM103574</strain>
    </source>
</reference>
<dbReference type="InterPro" id="IPR020845">
    <property type="entry name" value="AMP-binding_CS"/>
</dbReference>
<evidence type="ECO:0000259" key="5">
    <source>
        <dbReference type="Pfam" id="PF13193"/>
    </source>
</evidence>
<dbReference type="InterPro" id="IPR025110">
    <property type="entry name" value="AMP-bd_C"/>
</dbReference>
<keyword evidence="3" id="KW-0067">ATP-binding</keyword>
<proteinExistence type="inferred from homology"/>
<dbReference type="Proteomes" id="UP000288675">
    <property type="component" value="Chromosome"/>
</dbReference>
<dbReference type="InterPro" id="IPR000873">
    <property type="entry name" value="AMP-dep_synth/lig_dom"/>
</dbReference>
<dbReference type="Gene3D" id="3.40.50.12780">
    <property type="entry name" value="N-terminal domain of ligase-like"/>
    <property type="match status" value="1"/>
</dbReference>
<dbReference type="SUPFAM" id="SSF56801">
    <property type="entry name" value="Acetyl-CoA synthetase-like"/>
    <property type="match status" value="1"/>
</dbReference>
<accession>A0AAJ4D0Y6</accession>
<evidence type="ECO:0000256" key="1">
    <source>
        <dbReference type="ARBA" id="ARBA00006432"/>
    </source>
</evidence>
<evidence type="ECO:0000256" key="2">
    <source>
        <dbReference type="ARBA" id="ARBA00022598"/>
    </source>
</evidence>
<dbReference type="InterPro" id="IPR042099">
    <property type="entry name" value="ANL_N_sf"/>
</dbReference>
<dbReference type="PANTHER" id="PTHR43767:SF1">
    <property type="entry name" value="NONRIBOSOMAL PEPTIDE SYNTHASE PES1 (EUROFUNG)-RELATED"/>
    <property type="match status" value="1"/>
</dbReference>
<keyword evidence="3" id="KW-0547">Nucleotide-binding</keyword>
<dbReference type="EMBL" id="CP035232">
    <property type="protein sequence ID" value="QAT63780.1"/>
    <property type="molecule type" value="Genomic_DNA"/>
</dbReference>
<keyword evidence="2 6" id="KW-0436">Ligase</keyword>
<feature type="domain" description="AMP-binding enzyme C-terminal" evidence="5">
    <location>
        <begin position="418"/>
        <end position="492"/>
    </location>
</feature>